<gene>
    <name evidence="2" type="ORF">YM304_31580</name>
</gene>
<accession>A0A6C7EBU7</accession>
<dbReference type="AlphaFoldDB" id="A0A6C7EBU7"/>
<keyword evidence="3" id="KW-1185">Reference proteome</keyword>
<feature type="domain" description="HTH arsR-type" evidence="1">
    <location>
        <begin position="4"/>
        <end position="98"/>
    </location>
</feature>
<dbReference type="InterPro" id="IPR036390">
    <property type="entry name" value="WH_DNA-bd_sf"/>
</dbReference>
<proteinExistence type="predicted"/>
<dbReference type="InterPro" id="IPR011991">
    <property type="entry name" value="ArsR-like_HTH"/>
</dbReference>
<evidence type="ECO:0000313" key="2">
    <source>
        <dbReference type="EMBL" id="BAN03472.1"/>
    </source>
</evidence>
<dbReference type="InterPro" id="IPR036388">
    <property type="entry name" value="WH-like_DNA-bd_sf"/>
</dbReference>
<dbReference type="PROSITE" id="PS50987">
    <property type="entry name" value="HTH_ARSR_2"/>
    <property type="match status" value="1"/>
</dbReference>
<dbReference type="NCBIfam" id="NF033788">
    <property type="entry name" value="HTH_metalloreg"/>
    <property type="match status" value="1"/>
</dbReference>
<dbReference type="EMBL" id="AP012057">
    <property type="protein sequence ID" value="BAN03472.1"/>
    <property type="molecule type" value="Genomic_DNA"/>
</dbReference>
<dbReference type="PANTHER" id="PTHR38600">
    <property type="entry name" value="TRANSCRIPTIONAL REGULATORY PROTEIN"/>
    <property type="match status" value="1"/>
</dbReference>
<evidence type="ECO:0000313" key="3">
    <source>
        <dbReference type="Proteomes" id="UP000011863"/>
    </source>
</evidence>
<sequence>MTMSAVMEEDRLDETFAALANSTRRAILARLAEGEASVNDLAEPFDLSLPAISKHIKVLEHAGLVTRGRRAQFRPCTIDATPLAGIADWAEQYRHIWDDRFDRMDAYVQRLQTNEHTHDPKDGTTND</sequence>
<organism evidence="2 3">
    <name type="scientific">Ilumatobacter coccineus (strain NBRC 103263 / KCTC 29153 / YM16-304)</name>
    <dbReference type="NCBI Taxonomy" id="1313172"/>
    <lineage>
        <taxon>Bacteria</taxon>
        <taxon>Bacillati</taxon>
        <taxon>Actinomycetota</taxon>
        <taxon>Acidimicrobiia</taxon>
        <taxon>Acidimicrobiales</taxon>
        <taxon>Ilumatobacteraceae</taxon>
        <taxon>Ilumatobacter</taxon>
    </lineage>
</organism>
<evidence type="ECO:0000259" key="1">
    <source>
        <dbReference type="PROSITE" id="PS50987"/>
    </source>
</evidence>
<protein>
    <submittedName>
        <fullName evidence="2">Putative ArsR family transcriptional regulator</fullName>
    </submittedName>
</protein>
<dbReference type="PANTHER" id="PTHR38600:SF2">
    <property type="entry name" value="SLL0088 PROTEIN"/>
    <property type="match status" value="1"/>
</dbReference>
<dbReference type="SMART" id="SM00418">
    <property type="entry name" value="HTH_ARSR"/>
    <property type="match status" value="1"/>
</dbReference>
<dbReference type="GO" id="GO:0003700">
    <property type="term" value="F:DNA-binding transcription factor activity"/>
    <property type="evidence" value="ECO:0007669"/>
    <property type="project" value="InterPro"/>
</dbReference>
<dbReference type="InterPro" id="IPR001845">
    <property type="entry name" value="HTH_ArsR_DNA-bd_dom"/>
</dbReference>
<dbReference type="Pfam" id="PF12840">
    <property type="entry name" value="HTH_20"/>
    <property type="match status" value="1"/>
</dbReference>
<dbReference type="KEGG" id="aym:YM304_31580"/>
<dbReference type="PRINTS" id="PR00778">
    <property type="entry name" value="HTHARSR"/>
</dbReference>
<dbReference type="Gene3D" id="1.10.10.10">
    <property type="entry name" value="Winged helix-like DNA-binding domain superfamily/Winged helix DNA-binding domain"/>
    <property type="match status" value="1"/>
</dbReference>
<dbReference type="Proteomes" id="UP000011863">
    <property type="component" value="Chromosome"/>
</dbReference>
<dbReference type="CDD" id="cd00090">
    <property type="entry name" value="HTH_ARSR"/>
    <property type="match status" value="1"/>
</dbReference>
<dbReference type="SUPFAM" id="SSF46785">
    <property type="entry name" value="Winged helix' DNA-binding domain"/>
    <property type="match status" value="1"/>
</dbReference>
<reference evidence="2 3" key="1">
    <citation type="journal article" date="2013" name="Int. J. Syst. Evol. Microbiol.">
        <title>Ilumatobacter nonamiense sp. nov. and Ilumatobacter coccineum sp. nov., isolated from seashore sand.</title>
        <authorList>
            <person name="Matsumoto A."/>
            <person name="Kasai H."/>
            <person name="Matsuo Y."/>
            <person name="Shizuri Y."/>
            <person name="Ichikawa N."/>
            <person name="Fujita N."/>
            <person name="Omura S."/>
            <person name="Takahashi Y."/>
        </authorList>
    </citation>
    <scope>NUCLEOTIDE SEQUENCE [LARGE SCALE GENOMIC DNA]</scope>
    <source>
        <strain evidence="3">NBRC 103263 / KCTC 29153 / YM16-304</strain>
    </source>
</reference>
<name>A0A6C7EBU7_ILUCY</name>
<dbReference type="RefSeq" id="WP_015442719.1">
    <property type="nucleotide sequence ID" value="NC_020520.1"/>
</dbReference>